<evidence type="ECO:0000256" key="7">
    <source>
        <dbReference type="ARBA" id="ARBA00022989"/>
    </source>
</evidence>
<evidence type="ECO:0000256" key="10">
    <source>
        <dbReference type="RuleBase" id="RU363063"/>
    </source>
</evidence>
<keyword evidence="8 10" id="KW-0333">Golgi apparatus</keyword>
<dbReference type="PANTHER" id="PTHR11214:SF3">
    <property type="entry name" value="BETA-1,3-GALACTOSYLTRANSFERASE 6"/>
    <property type="match status" value="1"/>
</dbReference>
<comment type="subcellular location">
    <subcellularLocation>
        <location evidence="1 10">Golgi apparatus membrane</location>
        <topology evidence="1 10">Single-pass type II membrane protein</topology>
    </subcellularLocation>
</comment>
<dbReference type="GO" id="GO:0006493">
    <property type="term" value="P:protein O-linked glycosylation"/>
    <property type="evidence" value="ECO:0007669"/>
    <property type="project" value="TreeGrafter"/>
</dbReference>
<keyword evidence="7" id="KW-1133">Transmembrane helix</keyword>
<keyword evidence="5" id="KW-0812">Transmembrane</keyword>
<keyword evidence="3 10" id="KW-0328">Glycosyltransferase</keyword>
<evidence type="ECO:0000256" key="4">
    <source>
        <dbReference type="ARBA" id="ARBA00022679"/>
    </source>
</evidence>
<evidence type="ECO:0000256" key="9">
    <source>
        <dbReference type="ARBA" id="ARBA00023136"/>
    </source>
</evidence>
<keyword evidence="12" id="KW-1185">Reference proteome</keyword>
<comment type="similarity">
    <text evidence="2 10">Belongs to the glycosyltransferase 31 family.</text>
</comment>
<dbReference type="AlphaFoldDB" id="A0A3P6QWV1"/>
<protein>
    <recommendedName>
        <fullName evidence="10">Hexosyltransferase</fullName>
        <ecNumber evidence="10">2.4.1.-</ecNumber>
    </recommendedName>
</protein>
<evidence type="ECO:0000256" key="8">
    <source>
        <dbReference type="ARBA" id="ARBA00023034"/>
    </source>
</evidence>
<evidence type="ECO:0000313" key="11">
    <source>
        <dbReference type="EMBL" id="VDK48000.1"/>
    </source>
</evidence>
<dbReference type="EMBL" id="UYRU01012422">
    <property type="protein sequence ID" value="VDK48000.1"/>
    <property type="molecule type" value="Genomic_DNA"/>
</dbReference>
<dbReference type="OrthoDB" id="2139606at2759"/>
<evidence type="ECO:0000256" key="2">
    <source>
        <dbReference type="ARBA" id="ARBA00008661"/>
    </source>
</evidence>
<dbReference type="Proteomes" id="UP000281553">
    <property type="component" value="Unassembled WGS sequence"/>
</dbReference>
<dbReference type="PANTHER" id="PTHR11214">
    <property type="entry name" value="BETA-1,3-N-ACETYLGLUCOSAMINYLTRANSFERASE"/>
    <property type="match status" value="1"/>
</dbReference>
<dbReference type="GO" id="GO:0016758">
    <property type="term" value="F:hexosyltransferase activity"/>
    <property type="evidence" value="ECO:0007669"/>
    <property type="project" value="InterPro"/>
</dbReference>
<evidence type="ECO:0000256" key="5">
    <source>
        <dbReference type="ARBA" id="ARBA00022692"/>
    </source>
</evidence>
<dbReference type="EC" id="2.4.1.-" evidence="10"/>
<dbReference type="Gene3D" id="3.90.550.50">
    <property type="match status" value="1"/>
</dbReference>
<evidence type="ECO:0000256" key="6">
    <source>
        <dbReference type="ARBA" id="ARBA00022968"/>
    </source>
</evidence>
<dbReference type="SUPFAM" id="SSF53448">
    <property type="entry name" value="Nucleotide-diphospho-sugar transferases"/>
    <property type="match status" value="1"/>
</dbReference>
<name>A0A3P6QWV1_DIBLA</name>
<evidence type="ECO:0000256" key="1">
    <source>
        <dbReference type="ARBA" id="ARBA00004323"/>
    </source>
</evidence>
<proteinExistence type="inferred from homology"/>
<keyword evidence="9" id="KW-0472">Membrane</keyword>
<dbReference type="InterPro" id="IPR029044">
    <property type="entry name" value="Nucleotide-diphossugar_trans"/>
</dbReference>
<keyword evidence="6" id="KW-0735">Signal-anchor</keyword>
<organism evidence="11 12">
    <name type="scientific">Dibothriocephalus latus</name>
    <name type="common">Fish tapeworm</name>
    <name type="synonym">Diphyllobothrium latum</name>
    <dbReference type="NCBI Taxonomy" id="60516"/>
    <lineage>
        <taxon>Eukaryota</taxon>
        <taxon>Metazoa</taxon>
        <taxon>Spiralia</taxon>
        <taxon>Lophotrochozoa</taxon>
        <taxon>Platyhelminthes</taxon>
        <taxon>Cestoda</taxon>
        <taxon>Eucestoda</taxon>
        <taxon>Diphyllobothriidea</taxon>
        <taxon>Diphyllobothriidae</taxon>
        <taxon>Dibothriocephalus</taxon>
    </lineage>
</organism>
<dbReference type="GO" id="GO:0000139">
    <property type="term" value="C:Golgi membrane"/>
    <property type="evidence" value="ECO:0007669"/>
    <property type="project" value="UniProtKB-SubCell"/>
</dbReference>
<dbReference type="InterPro" id="IPR002659">
    <property type="entry name" value="Glyco_trans_31"/>
</dbReference>
<accession>A0A3P6QWV1</accession>
<keyword evidence="4" id="KW-0808">Transferase</keyword>
<gene>
    <name evidence="11" type="ORF">DILT_LOCUS1630</name>
</gene>
<dbReference type="Pfam" id="PF01762">
    <property type="entry name" value="Galactosyl_T"/>
    <property type="match status" value="1"/>
</dbReference>
<reference evidence="11 12" key="1">
    <citation type="submission" date="2018-11" db="EMBL/GenBank/DDBJ databases">
        <authorList>
            <consortium name="Pathogen Informatics"/>
        </authorList>
    </citation>
    <scope>NUCLEOTIDE SEQUENCE [LARGE SCALE GENOMIC DNA]</scope>
</reference>
<evidence type="ECO:0000313" key="12">
    <source>
        <dbReference type="Proteomes" id="UP000281553"/>
    </source>
</evidence>
<sequence>MLRKVIRRQDARVRVLFSLGLPANGQIPPDILKEISQFDDLLIATYTDTYQNLTLKTIVNLRFVHYNCLHSSPSFVFLDDDHGINLTQLHCVLSKYSVSELRGGIFGAIYPRSRVMRRVQHRWFTPIADYPFPLFPAYANGPCYVIGADLIRKLSIASAFTRPLPNEDVYVGMMLLKLGVDIHPLPNILLHKRLEATNASPLVAVLKHFVRVLNIK</sequence>
<evidence type="ECO:0000256" key="3">
    <source>
        <dbReference type="ARBA" id="ARBA00022676"/>
    </source>
</evidence>